<dbReference type="Proteomes" id="UP000660885">
    <property type="component" value="Unassembled WGS sequence"/>
</dbReference>
<gene>
    <name evidence="1" type="ORF">JMJ56_33280</name>
</gene>
<dbReference type="EMBL" id="JAETWB010000176">
    <property type="protein sequence ID" value="MBL6082819.1"/>
    <property type="molecule type" value="Genomic_DNA"/>
</dbReference>
<accession>A0ABS1UDP6</accession>
<sequence length="104" mass="11680">MNAISQTMAALRQPEIITRLDLSFAGLITTAETDETLTKDQQRIWSSDLRTAATMLGMSPEAVPCDVIWLNQHLFRKTCTDFGKSYDRFRNIGLAPPLRTVLHG</sequence>
<keyword evidence="2" id="KW-1185">Reference proteome</keyword>
<proteinExistence type="predicted"/>
<comment type="caution">
    <text evidence="1">The sequence shown here is derived from an EMBL/GenBank/DDBJ whole genome shotgun (WGS) entry which is preliminary data.</text>
</comment>
<organism evidence="1 2">
    <name type="scientific">Belnapia arida</name>
    <dbReference type="NCBI Taxonomy" id="2804533"/>
    <lineage>
        <taxon>Bacteria</taxon>
        <taxon>Pseudomonadati</taxon>
        <taxon>Pseudomonadota</taxon>
        <taxon>Alphaproteobacteria</taxon>
        <taxon>Acetobacterales</taxon>
        <taxon>Roseomonadaceae</taxon>
        <taxon>Belnapia</taxon>
    </lineage>
</organism>
<evidence type="ECO:0000313" key="1">
    <source>
        <dbReference type="EMBL" id="MBL6082819.1"/>
    </source>
</evidence>
<name>A0ABS1UDP6_9PROT</name>
<evidence type="ECO:0000313" key="2">
    <source>
        <dbReference type="Proteomes" id="UP000660885"/>
    </source>
</evidence>
<reference evidence="1 2" key="1">
    <citation type="submission" date="2021-01" db="EMBL/GenBank/DDBJ databases">
        <title>Belnapia mucosa sp. nov. and Belnapia arida sp. nov., isolated from the Tabernas Desert (Almeria, Spain).</title>
        <authorList>
            <person name="Molina-Menor E."/>
            <person name="Vidal-Verdu A."/>
            <person name="Calonge A."/>
            <person name="Satari L."/>
            <person name="Pereto J."/>
            <person name="Porcar M."/>
        </authorList>
    </citation>
    <scope>NUCLEOTIDE SEQUENCE [LARGE SCALE GENOMIC DNA]</scope>
    <source>
        <strain evidence="1 2">T18</strain>
    </source>
</reference>
<protein>
    <submittedName>
        <fullName evidence="1">Uncharacterized protein</fullName>
    </submittedName>
</protein>